<keyword evidence="11" id="KW-1185">Reference proteome</keyword>
<keyword evidence="8" id="KW-1133">Transmembrane helix</keyword>
<evidence type="ECO:0000256" key="7">
    <source>
        <dbReference type="PIRSR" id="PIRSR001217-1"/>
    </source>
</evidence>
<comment type="subcellular location">
    <subcellularLocation>
        <location evidence="1">Membrane</location>
    </subcellularLocation>
</comment>
<dbReference type="PIRSF" id="PIRSF001217">
    <property type="entry name" value="Protease_4_SppA"/>
    <property type="match status" value="1"/>
</dbReference>
<evidence type="ECO:0000256" key="2">
    <source>
        <dbReference type="ARBA" id="ARBA00008683"/>
    </source>
</evidence>
<feature type="transmembrane region" description="Helical" evidence="8">
    <location>
        <begin position="7"/>
        <end position="33"/>
    </location>
</feature>
<dbReference type="GO" id="GO:0006465">
    <property type="term" value="P:signal peptide processing"/>
    <property type="evidence" value="ECO:0007669"/>
    <property type="project" value="InterPro"/>
</dbReference>
<dbReference type="Gene3D" id="3.90.226.10">
    <property type="entry name" value="2-enoyl-CoA Hydratase, Chain A, domain 1"/>
    <property type="match status" value="2"/>
</dbReference>
<comment type="caution">
    <text evidence="10">The sequence shown here is derived from an EMBL/GenBank/DDBJ whole genome shotgun (WGS) entry which is preliminary data.</text>
</comment>
<dbReference type="GO" id="GO:0008236">
    <property type="term" value="F:serine-type peptidase activity"/>
    <property type="evidence" value="ECO:0007669"/>
    <property type="project" value="UniProtKB-KW"/>
</dbReference>
<keyword evidence="8" id="KW-0812">Transmembrane</keyword>
<dbReference type="Gene3D" id="6.20.330.10">
    <property type="match status" value="1"/>
</dbReference>
<dbReference type="Proteomes" id="UP000270856">
    <property type="component" value="Unassembled WGS sequence"/>
</dbReference>
<dbReference type="PANTHER" id="PTHR33209:SF1">
    <property type="entry name" value="PEPTIDASE S49 DOMAIN-CONTAINING PROTEIN"/>
    <property type="match status" value="1"/>
</dbReference>
<evidence type="ECO:0000256" key="4">
    <source>
        <dbReference type="ARBA" id="ARBA00022801"/>
    </source>
</evidence>
<dbReference type="Pfam" id="PF01343">
    <property type="entry name" value="Peptidase_S49"/>
    <property type="match status" value="2"/>
</dbReference>
<dbReference type="InterPro" id="IPR002142">
    <property type="entry name" value="Peptidase_S49"/>
</dbReference>
<dbReference type="InterPro" id="IPR047217">
    <property type="entry name" value="S49_SppA_67K_type_N"/>
</dbReference>
<evidence type="ECO:0000259" key="9">
    <source>
        <dbReference type="Pfam" id="PF01343"/>
    </source>
</evidence>
<feature type="domain" description="Peptidase S49" evidence="9">
    <location>
        <begin position="372"/>
        <end position="522"/>
    </location>
</feature>
<dbReference type="AlphaFoldDB" id="A0A3N4P5T9"/>
<feature type="active site" description="Nucleophile" evidence="7">
    <location>
        <position position="388"/>
    </location>
</feature>
<gene>
    <name evidence="10" type="primary">sppA</name>
    <name evidence="10" type="ORF">EGM88_04250</name>
</gene>
<evidence type="ECO:0000256" key="8">
    <source>
        <dbReference type="SAM" id="Phobius"/>
    </source>
</evidence>
<dbReference type="GO" id="GO:0016020">
    <property type="term" value="C:membrane"/>
    <property type="evidence" value="ECO:0007669"/>
    <property type="project" value="UniProtKB-SubCell"/>
</dbReference>
<evidence type="ECO:0000313" key="11">
    <source>
        <dbReference type="Proteomes" id="UP000270856"/>
    </source>
</evidence>
<dbReference type="EMBL" id="RPFJ01000005">
    <property type="protein sequence ID" value="RPD99069.1"/>
    <property type="molecule type" value="Genomic_DNA"/>
</dbReference>
<feature type="active site" description="Proton donor/acceptor" evidence="7">
    <location>
        <position position="193"/>
    </location>
</feature>
<dbReference type="RefSeq" id="WP_123896735.1">
    <property type="nucleotide sequence ID" value="NZ_RPFJ01000005.1"/>
</dbReference>
<organism evidence="10 11">
    <name type="scientific">Aureibaculum marinum</name>
    <dbReference type="NCBI Taxonomy" id="2487930"/>
    <lineage>
        <taxon>Bacteria</taxon>
        <taxon>Pseudomonadati</taxon>
        <taxon>Bacteroidota</taxon>
        <taxon>Flavobacteriia</taxon>
        <taxon>Flavobacteriales</taxon>
        <taxon>Flavobacteriaceae</taxon>
        <taxon>Aureibaculum</taxon>
    </lineage>
</organism>
<reference evidence="10 11" key="1">
    <citation type="submission" date="2018-11" db="EMBL/GenBank/DDBJ databases">
        <title>Aureibaculum marinum gen. nov., sp. nov., a member of the family Flavobacteriaceae isolated from the Bohai Sea.</title>
        <authorList>
            <person name="Ji X."/>
        </authorList>
    </citation>
    <scope>NUCLEOTIDE SEQUENCE [LARGE SCALE GENOMIC DNA]</scope>
    <source>
        <strain evidence="10 11">BH-SD17</strain>
    </source>
</reference>
<dbReference type="PANTHER" id="PTHR33209">
    <property type="entry name" value="PROTEASE 4"/>
    <property type="match status" value="1"/>
</dbReference>
<dbReference type="CDD" id="cd07023">
    <property type="entry name" value="S49_Sppa_N_C"/>
    <property type="match status" value="1"/>
</dbReference>
<evidence type="ECO:0000256" key="1">
    <source>
        <dbReference type="ARBA" id="ARBA00004370"/>
    </source>
</evidence>
<proteinExistence type="inferred from homology"/>
<keyword evidence="3" id="KW-0645">Protease</keyword>
<dbReference type="SUPFAM" id="SSF52096">
    <property type="entry name" value="ClpP/crotonase"/>
    <property type="match status" value="2"/>
</dbReference>
<dbReference type="InterPro" id="IPR004634">
    <property type="entry name" value="Pept_S49_pIV"/>
</dbReference>
<comment type="similarity">
    <text evidence="2">Belongs to the peptidase S49 family.</text>
</comment>
<dbReference type="NCBIfam" id="TIGR00705">
    <property type="entry name" value="SppA_67K"/>
    <property type="match status" value="1"/>
</dbReference>
<dbReference type="NCBIfam" id="TIGR00706">
    <property type="entry name" value="SppA_dom"/>
    <property type="match status" value="1"/>
</dbReference>
<accession>A0A3N4P5T9</accession>
<keyword evidence="4" id="KW-0378">Hydrolase</keyword>
<evidence type="ECO:0000256" key="3">
    <source>
        <dbReference type="ARBA" id="ARBA00022670"/>
    </source>
</evidence>
<protein>
    <submittedName>
        <fullName evidence="10">Signal peptide peptidase SppA</fullName>
    </submittedName>
</protein>
<keyword evidence="5" id="KW-0720">Serine protease</keyword>
<dbReference type="CDD" id="cd07018">
    <property type="entry name" value="S49_SppA_67K_type"/>
    <property type="match status" value="1"/>
</dbReference>
<dbReference type="InterPro" id="IPR029045">
    <property type="entry name" value="ClpP/crotonase-like_dom_sf"/>
</dbReference>
<name>A0A3N4P5T9_9FLAO</name>
<dbReference type="InterPro" id="IPR047272">
    <property type="entry name" value="S49_SppA_C"/>
</dbReference>
<evidence type="ECO:0000256" key="5">
    <source>
        <dbReference type="ARBA" id="ARBA00022825"/>
    </source>
</evidence>
<evidence type="ECO:0000256" key="6">
    <source>
        <dbReference type="ARBA" id="ARBA00023136"/>
    </source>
</evidence>
<dbReference type="InterPro" id="IPR004635">
    <property type="entry name" value="Pept_S49_SppA"/>
</dbReference>
<sequence length="590" mass="65731">MKFLRELLAAILGVFIATGIMFLIFILFMSAAASSFGDDKKVTIKDNTILELNLENVIKDYAPKSDDPLAEIFGIQEEQLGLQEILNAIENAKTDDRIKGISIKTLFVNGGKAQMQAIRNKLIDFKESGKFIMAYSDFYLQDTYYLSSVADSIFVNPVGQIDFRGLSTEILYYKDLQEKSGVKMEVIRHGKYKSAVEPFLEDKMSIANREQISSFLNSIWYEMVGDIADSRNKSIDEVNAIADDLLARTPKLAIENNMIDDQLFNDEYEDKLKVLAGVEKDKELNSVSIADYISTGKGKVKSSSTDKIAVIYAQGEIIYGKGTVDVIGQESIIKALSKTRKDDKIKAIVLRVNSPGGSALASDLIWRELELTKKEKPLVVSMGNYAASGGYYIACNADEIIAEPTTITGSIGVFGMIPNFSELTEKIGINAEQVGTNKNSFAYSPFEPISEEFYNVTKEGVEDIYKTFVSRVAKGRKMTEAQVDSIAQGRVWTGAEAIENGLVDKLGSLNDAVTRAAELAELSDYSITNYPRYKTDFRDAFNPISIIELNKEKILKDELGLENYKIYKNIKDFTKLKGVQARMPFELNIK</sequence>
<feature type="domain" description="Peptidase S49" evidence="9">
    <location>
        <begin position="125"/>
        <end position="278"/>
    </location>
</feature>
<keyword evidence="6 8" id="KW-0472">Membrane</keyword>
<dbReference type="OrthoDB" id="9764363at2"/>
<evidence type="ECO:0000313" key="10">
    <source>
        <dbReference type="EMBL" id="RPD99069.1"/>
    </source>
</evidence>
<dbReference type="Gene3D" id="3.40.1750.10">
    <property type="entry name" value="peptide peptidase (sppa) like domain"/>
    <property type="match status" value="1"/>
</dbReference>